<evidence type="ECO:0000259" key="2">
    <source>
        <dbReference type="Pfam" id="PF08268"/>
    </source>
</evidence>
<organism evidence="3 4">
    <name type="scientific">Solanum pinnatisectum</name>
    <name type="common">tansyleaf nightshade</name>
    <dbReference type="NCBI Taxonomy" id="50273"/>
    <lineage>
        <taxon>Eukaryota</taxon>
        <taxon>Viridiplantae</taxon>
        <taxon>Streptophyta</taxon>
        <taxon>Embryophyta</taxon>
        <taxon>Tracheophyta</taxon>
        <taxon>Spermatophyta</taxon>
        <taxon>Magnoliopsida</taxon>
        <taxon>eudicotyledons</taxon>
        <taxon>Gunneridae</taxon>
        <taxon>Pentapetalae</taxon>
        <taxon>asterids</taxon>
        <taxon>lamiids</taxon>
        <taxon>Solanales</taxon>
        <taxon>Solanaceae</taxon>
        <taxon>Solanoideae</taxon>
        <taxon>Solaneae</taxon>
        <taxon>Solanum</taxon>
    </lineage>
</organism>
<evidence type="ECO:0000256" key="1">
    <source>
        <dbReference type="SAM" id="MobiDB-lite"/>
    </source>
</evidence>
<protein>
    <recommendedName>
        <fullName evidence="2">F-box associated beta-propeller type 3 domain-containing protein</fullName>
    </recommendedName>
</protein>
<gene>
    <name evidence="3" type="ORF">R3W88_021103</name>
</gene>
<sequence length="312" mass="36424">MKANRRKNIHKWEHQDKKKPKMKIWRKSSNTEDEGNYAKIDYFNMLSDDVITSLLLRCNLKSLSMLKSSVPSFSPEKEYKVVHFFYSVPSMTERWCYLGDLKVSHLKCEVLTINKVGGISLNRWKEIADRSPCHPRSEGQIVNEWMQGGVAPPHPCIDPPLNVCIYWWTYCISRARVNRILSFDFENEKIETISPPSSFEGDVGLFVMDLKGMLCVPDADCFYRSSILDLWILEDKISCNWVKEYSIRLIDFGSNKIMYVFMTCKEEIIFQNLDKVVFYDLKGKSFRQVEALSDRFYPYGVYPKSLFSLGTI</sequence>
<feature type="domain" description="F-box associated beta-propeller type 3" evidence="2">
    <location>
        <begin position="76"/>
        <end position="290"/>
    </location>
</feature>
<dbReference type="NCBIfam" id="TIGR01640">
    <property type="entry name" value="F_box_assoc_1"/>
    <property type="match status" value="1"/>
</dbReference>
<reference evidence="3 4" key="1">
    <citation type="submission" date="2023-10" db="EMBL/GenBank/DDBJ databases">
        <title>Genome-Wide Identification Analysis in wild type Solanum Pinnatisectum Reveals Some Genes Defensing Phytophthora Infestans.</title>
        <authorList>
            <person name="Sun C."/>
        </authorList>
    </citation>
    <scope>NUCLEOTIDE SEQUENCE [LARGE SCALE GENOMIC DNA]</scope>
    <source>
        <strain evidence="3">LQN</strain>
        <tissue evidence="3">Leaf</tissue>
    </source>
</reference>
<comment type="caution">
    <text evidence="3">The sequence shown here is derived from an EMBL/GenBank/DDBJ whole genome shotgun (WGS) entry which is preliminary data.</text>
</comment>
<dbReference type="EMBL" id="JAWPEI010000004">
    <property type="protein sequence ID" value="KAK4728115.1"/>
    <property type="molecule type" value="Genomic_DNA"/>
</dbReference>
<dbReference type="PANTHER" id="PTHR31111:SF138">
    <property type="entry name" value="F-BOX ASSOCIATED DOMAIN-CONTAINING PROTEIN"/>
    <property type="match status" value="1"/>
</dbReference>
<dbReference type="PANTHER" id="PTHR31111">
    <property type="entry name" value="BNAA05G37150D PROTEIN-RELATED"/>
    <property type="match status" value="1"/>
</dbReference>
<keyword evidence="4" id="KW-1185">Reference proteome</keyword>
<proteinExistence type="predicted"/>
<evidence type="ECO:0000313" key="3">
    <source>
        <dbReference type="EMBL" id="KAK4728115.1"/>
    </source>
</evidence>
<dbReference type="Pfam" id="PF08268">
    <property type="entry name" value="FBA_3"/>
    <property type="match status" value="1"/>
</dbReference>
<dbReference type="AlphaFoldDB" id="A0AAV9LTL9"/>
<dbReference type="InterPro" id="IPR017451">
    <property type="entry name" value="F-box-assoc_interact_dom"/>
</dbReference>
<dbReference type="Proteomes" id="UP001311915">
    <property type="component" value="Unassembled WGS sequence"/>
</dbReference>
<evidence type="ECO:0000313" key="4">
    <source>
        <dbReference type="Proteomes" id="UP001311915"/>
    </source>
</evidence>
<dbReference type="InterPro" id="IPR013187">
    <property type="entry name" value="F-box-assoc_dom_typ3"/>
</dbReference>
<name>A0AAV9LTL9_9SOLN</name>
<accession>A0AAV9LTL9</accession>
<feature type="region of interest" description="Disordered" evidence="1">
    <location>
        <begin position="1"/>
        <end position="25"/>
    </location>
</feature>